<evidence type="ECO:0000256" key="1">
    <source>
        <dbReference type="SAM" id="MobiDB-lite"/>
    </source>
</evidence>
<reference evidence="2 3" key="1">
    <citation type="submission" date="2021-06" db="EMBL/GenBank/DDBJ databases">
        <title>Caerostris extrusa draft genome.</title>
        <authorList>
            <person name="Kono N."/>
            <person name="Arakawa K."/>
        </authorList>
    </citation>
    <scope>NUCLEOTIDE SEQUENCE [LARGE SCALE GENOMIC DNA]</scope>
</reference>
<dbReference type="EMBL" id="BPLR01014103">
    <property type="protein sequence ID" value="GIY66269.1"/>
    <property type="molecule type" value="Genomic_DNA"/>
</dbReference>
<sequence length="92" mass="10136">MLICHQHDHPPFLSITFASPANKLHNTLSKPPSTSADVRRHLRKPQVSLKQDGPDAPDSSSTCHWPKPAPPVPRPPFTQPSPPHFQSLPAQV</sequence>
<feature type="region of interest" description="Disordered" evidence="1">
    <location>
        <begin position="45"/>
        <end position="92"/>
    </location>
</feature>
<feature type="compositionally biased region" description="Pro residues" evidence="1">
    <location>
        <begin position="67"/>
        <end position="83"/>
    </location>
</feature>
<organism evidence="2 3">
    <name type="scientific">Caerostris extrusa</name>
    <name type="common">Bark spider</name>
    <name type="synonym">Caerostris bankana</name>
    <dbReference type="NCBI Taxonomy" id="172846"/>
    <lineage>
        <taxon>Eukaryota</taxon>
        <taxon>Metazoa</taxon>
        <taxon>Ecdysozoa</taxon>
        <taxon>Arthropoda</taxon>
        <taxon>Chelicerata</taxon>
        <taxon>Arachnida</taxon>
        <taxon>Araneae</taxon>
        <taxon>Araneomorphae</taxon>
        <taxon>Entelegynae</taxon>
        <taxon>Araneoidea</taxon>
        <taxon>Araneidae</taxon>
        <taxon>Caerostris</taxon>
    </lineage>
</organism>
<comment type="caution">
    <text evidence="2">The sequence shown here is derived from an EMBL/GenBank/DDBJ whole genome shotgun (WGS) entry which is preliminary data.</text>
</comment>
<dbReference type="AlphaFoldDB" id="A0AAV4V8P3"/>
<evidence type="ECO:0000313" key="2">
    <source>
        <dbReference type="EMBL" id="GIY66269.1"/>
    </source>
</evidence>
<proteinExistence type="predicted"/>
<gene>
    <name evidence="2" type="ORF">CEXT_757141</name>
</gene>
<dbReference type="Proteomes" id="UP001054945">
    <property type="component" value="Unassembled WGS sequence"/>
</dbReference>
<protein>
    <submittedName>
        <fullName evidence="2">Uncharacterized protein</fullName>
    </submittedName>
</protein>
<accession>A0AAV4V8P3</accession>
<name>A0AAV4V8P3_CAEEX</name>
<evidence type="ECO:0000313" key="3">
    <source>
        <dbReference type="Proteomes" id="UP001054945"/>
    </source>
</evidence>
<keyword evidence="3" id="KW-1185">Reference proteome</keyword>